<dbReference type="InterPro" id="IPR035070">
    <property type="entry name" value="Streptogrisin_prodomain"/>
</dbReference>
<dbReference type="PROSITE" id="PS00134">
    <property type="entry name" value="TRYPSIN_HIS"/>
    <property type="match status" value="1"/>
</dbReference>
<dbReference type="InterPro" id="IPR033116">
    <property type="entry name" value="TRYPSIN_SER"/>
</dbReference>
<evidence type="ECO:0000313" key="14">
    <source>
        <dbReference type="EMBL" id="RQX15335.1"/>
    </source>
</evidence>
<dbReference type="InterPro" id="IPR018114">
    <property type="entry name" value="TRYPSIN_HIS"/>
</dbReference>
<sequence>MSERAVSHPRTTRPSRRSLLAMALAVVASVAFVPAAAAAGPVGQPARPGGATDPARTDGRAALAPAGGVAGRAQADGAADMAEAIAEQRGISRDAAEKLISAENADVRLANRLTTELGASSGGAYLSDGDLVVTVTDAAAAAKVTATGATARLVARGERQLQKIQRALEATPSEPNTTWGVDPKTNQVVVSLPASGAKNAAQSSAARKFGAAVRFETTAGQIQPNVGISSGDSLGGCSVGFTATDYTFNYIITAGHCTQGYPHWTLPNGQDVGPSLESNYPENDYGLIWMNGSSVWATGTINLWNNTSRSIHGWATAVSGLSVCNSGRTTGFRCGSVLRTNVTVNGTGGTVRQMVETNICTLGGDSGGPLFATNTAYGLNSHANRNGSQCNSTPRTWHQPVGEAINAYQVVIYGAP</sequence>
<keyword evidence="3 11" id="KW-0732">Signal</keyword>
<gene>
    <name evidence="14" type="ORF">DDE19_19635</name>
</gene>
<dbReference type="SUPFAM" id="SSF50494">
    <property type="entry name" value="Trypsin-like serine proteases"/>
    <property type="match status" value="1"/>
</dbReference>
<organism evidence="14 15">
    <name type="scientific">Micromonospora ureilytica</name>
    <dbReference type="NCBI Taxonomy" id="709868"/>
    <lineage>
        <taxon>Bacteria</taxon>
        <taxon>Bacillati</taxon>
        <taxon>Actinomycetota</taxon>
        <taxon>Actinomycetes</taxon>
        <taxon>Micromonosporales</taxon>
        <taxon>Micromonosporaceae</taxon>
        <taxon>Micromonospora</taxon>
    </lineage>
</organism>
<evidence type="ECO:0000256" key="5">
    <source>
        <dbReference type="ARBA" id="ARBA00022825"/>
    </source>
</evidence>
<dbReference type="Pfam" id="PF00089">
    <property type="entry name" value="Trypsin"/>
    <property type="match status" value="1"/>
</dbReference>
<feature type="disulfide bond" evidence="9">
    <location>
        <begin position="237"/>
        <end position="257"/>
    </location>
</feature>
<keyword evidence="7 9" id="KW-1015">Disulfide bond</keyword>
<dbReference type="InterPro" id="IPR043504">
    <property type="entry name" value="Peptidase_S1_PA_chymotrypsin"/>
</dbReference>
<dbReference type="CDD" id="cd21112">
    <property type="entry name" value="alphaLP-like"/>
    <property type="match status" value="1"/>
</dbReference>
<evidence type="ECO:0000256" key="2">
    <source>
        <dbReference type="ARBA" id="ARBA00022670"/>
    </source>
</evidence>
<comment type="caution">
    <text evidence="14">The sequence shown here is derived from an EMBL/GenBank/DDBJ whole genome shotgun (WGS) entry which is preliminary data.</text>
</comment>
<dbReference type="InterPro" id="IPR001254">
    <property type="entry name" value="Trypsin_dom"/>
</dbReference>
<feature type="signal peptide" evidence="11">
    <location>
        <begin position="1"/>
        <end position="38"/>
    </location>
</feature>
<dbReference type="GO" id="GO:0004252">
    <property type="term" value="F:serine-type endopeptidase activity"/>
    <property type="evidence" value="ECO:0007669"/>
    <property type="project" value="InterPro"/>
</dbReference>
<evidence type="ECO:0000259" key="13">
    <source>
        <dbReference type="Pfam" id="PF02983"/>
    </source>
</evidence>
<dbReference type="InterPro" id="IPR004236">
    <property type="entry name" value="Pept_S1_alpha_lytic"/>
</dbReference>
<dbReference type="OrthoDB" id="8781117at2"/>
<dbReference type="Gene3D" id="3.30.300.50">
    <property type="match status" value="2"/>
</dbReference>
<evidence type="ECO:0000256" key="6">
    <source>
        <dbReference type="ARBA" id="ARBA00023145"/>
    </source>
</evidence>
<reference evidence="14 15" key="1">
    <citation type="submission" date="2018-04" db="EMBL/GenBank/DDBJ databases">
        <title>Micromonosporas from Atacama Desert.</title>
        <authorList>
            <person name="Carro L."/>
            <person name="Klenk H.-P."/>
            <person name="Goodfellow M."/>
        </authorList>
    </citation>
    <scope>NUCLEOTIDE SEQUENCE [LARGE SCALE GENOMIC DNA]</scope>
    <source>
        <strain evidence="14 15">LB19</strain>
    </source>
</reference>
<dbReference type="EMBL" id="QDGB01000280">
    <property type="protein sequence ID" value="RQX15335.1"/>
    <property type="molecule type" value="Genomic_DNA"/>
</dbReference>
<keyword evidence="6" id="KW-0865">Zymogen</keyword>
<dbReference type="Pfam" id="PF02983">
    <property type="entry name" value="Pro_Al_protease"/>
    <property type="match status" value="1"/>
</dbReference>
<feature type="region of interest" description="Disordered" evidence="10">
    <location>
        <begin position="39"/>
        <end position="61"/>
    </location>
</feature>
<dbReference type="PIRSF" id="PIRSF001134">
    <property type="entry name" value="Streptogrisin"/>
    <property type="match status" value="1"/>
</dbReference>
<feature type="disulfide bond" evidence="9">
    <location>
        <begin position="360"/>
        <end position="390"/>
    </location>
</feature>
<keyword evidence="4" id="KW-0378">Hydrolase</keyword>
<evidence type="ECO:0000256" key="8">
    <source>
        <dbReference type="PIRSR" id="PIRSR001134-1"/>
    </source>
</evidence>
<dbReference type="PROSITE" id="PS51318">
    <property type="entry name" value="TAT"/>
    <property type="match status" value="1"/>
</dbReference>
<evidence type="ECO:0000256" key="10">
    <source>
        <dbReference type="SAM" id="MobiDB-lite"/>
    </source>
</evidence>
<evidence type="ECO:0000313" key="15">
    <source>
        <dbReference type="Proteomes" id="UP000278981"/>
    </source>
</evidence>
<dbReference type="PRINTS" id="PR00861">
    <property type="entry name" value="ALYTICPTASE"/>
</dbReference>
<accession>A0A3N9XQE1</accession>
<dbReference type="InterPro" id="IPR006311">
    <property type="entry name" value="TAT_signal"/>
</dbReference>
<feature type="chain" id="PRO_5018003609" evidence="11">
    <location>
        <begin position="39"/>
        <end position="416"/>
    </location>
</feature>
<keyword evidence="5" id="KW-0720">Serine protease</keyword>
<feature type="compositionally biased region" description="Low complexity" evidence="10">
    <location>
        <begin position="39"/>
        <end position="51"/>
    </location>
</feature>
<evidence type="ECO:0000259" key="12">
    <source>
        <dbReference type="Pfam" id="PF00089"/>
    </source>
</evidence>
<feature type="disulfide bond" evidence="9">
    <location>
        <begin position="324"/>
        <end position="334"/>
    </location>
</feature>
<dbReference type="PROSITE" id="PS00135">
    <property type="entry name" value="TRYPSIN_SER"/>
    <property type="match status" value="1"/>
</dbReference>
<dbReference type="InterPro" id="IPR001316">
    <property type="entry name" value="Pept_S1A_streptogrisin"/>
</dbReference>
<feature type="active site" description="Charge relay system" evidence="8">
    <location>
        <position position="256"/>
    </location>
</feature>
<evidence type="ECO:0000256" key="11">
    <source>
        <dbReference type="SAM" id="SignalP"/>
    </source>
</evidence>
<evidence type="ECO:0000256" key="9">
    <source>
        <dbReference type="PIRSR" id="PIRSR001134-2"/>
    </source>
</evidence>
<keyword evidence="2 14" id="KW-0645">Protease</keyword>
<evidence type="ECO:0000256" key="7">
    <source>
        <dbReference type="ARBA" id="ARBA00023157"/>
    </source>
</evidence>
<evidence type="ECO:0000256" key="3">
    <source>
        <dbReference type="ARBA" id="ARBA00022729"/>
    </source>
</evidence>
<proteinExistence type="inferred from homology"/>
<dbReference type="Proteomes" id="UP000278981">
    <property type="component" value="Unassembled WGS sequence"/>
</dbReference>
<protein>
    <submittedName>
        <fullName evidence="14">Serine protease</fullName>
    </submittedName>
</protein>
<dbReference type="GO" id="GO:0006508">
    <property type="term" value="P:proteolysis"/>
    <property type="evidence" value="ECO:0007669"/>
    <property type="project" value="UniProtKB-KW"/>
</dbReference>
<dbReference type="AlphaFoldDB" id="A0A3N9XQE1"/>
<dbReference type="GO" id="GO:0005576">
    <property type="term" value="C:extracellular region"/>
    <property type="evidence" value="ECO:0007669"/>
    <property type="project" value="InterPro"/>
</dbReference>
<feature type="active site" description="Charge relay system" evidence="8">
    <location>
        <position position="284"/>
    </location>
</feature>
<feature type="active site" description="Charge relay system" evidence="8">
    <location>
        <position position="366"/>
    </location>
</feature>
<dbReference type="Gene3D" id="2.40.10.10">
    <property type="entry name" value="Trypsin-like serine proteases"/>
    <property type="match status" value="2"/>
</dbReference>
<dbReference type="InterPro" id="IPR009003">
    <property type="entry name" value="Peptidase_S1_PA"/>
</dbReference>
<feature type="domain" description="Peptidase S1A alpha-lytic prodomain" evidence="13">
    <location>
        <begin position="158"/>
        <end position="201"/>
    </location>
</feature>
<evidence type="ECO:0000256" key="4">
    <source>
        <dbReference type="ARBA" id="ARBA00022801"/>
    </source>
</evidence>
<name>A0A3N9XQE1_9ACTN</name>
<feature type="domain" description="Peptidase S1" evidence="12">
    <location>
        <begin position="242"/>
        <end position="387"/>
    </location>
</feature>
<evidence type="ECO:0000256" key="1">
    <source>
        <dbReference type="ARBA" id="ARBA00007664"/>
    </source>
</evidence>
<comment type="similarity">
    <text evidence="1">Belongs to the peptidase S1 family.</text>
</comment>